<dbReference type="InterPro" id="IPR036514">
    <property type="entry name" value="SGNH_hydro_sf"/>
</dbReference>
<dbReference type="RefSeq" id="WP_059151248.1">
    <property type="nucleotide sequence ID" value="NZ_KQ130453.1"/>
</dbReference>
<dbReference type="AlphaFoldDB" id="A0A0J7XYN9"/>
<sequence length="392" mass="43894">MRRVYGLYALALAGLALWQIGPAVPIVMQSPPVFEAEKMVAGPSFPARIPRRLLVSGHSLTDHPYPEYLEGIAASLGRPMDWNMQALEGSSIKDRTMGSGPVPWAGYAAGTDRADRPMDMLAQLRRPLAPGEIAYDTLVITEQHTLLGSIVWNDSLSLLRDFHERVIAQNPHAQTYLFEAWMNVVDLDDPSSWIAYERAAAPLWRCVAGRINHDLVAEGRADRLATIPAASALTVLVEEAISRRPVPGLEGPDTRSILARIFRDDVHLTSAGVYYIALVSSAILQGQTVHTSVRPRGMRKDTADRLQDIAARFVTAHRAERREIPAKSCSKYVSNSFAPQYLAYQRSLQWRDYPGPMVWLKWARLRVQWPRLFRRRDASNPLYISKAKPPVL</sequence>
<dbReference type="Gene3D" id="3.40.50.1110">
    <property type="entry name" value="SGNH hydrolase"/>
    <property type="match status" value="1"/>
</dbReference>
<name>A0A0J7XYN9_9SPHN</name>
<dbReference type="Proteomes" id="UP000052268">
    <property type="component" value="Unassembled WGS sequence"/>
</dbReference>
<reference evidence="1 2" key="1">
    <citation type="journal article" date="2015" name="G3 (Bethesda)">
        <title>Insights into Ongoing Evolution of the Hexachlorocyclohexane Catabolic Pathway from Comparative Genomics of Ten Sphingomonadaceae Strains.</title>
        <authorList>
            <person name="Pearce S.L."/>
            <person name="Oakeshott J.G."/>
            <person name="Pandey G."/>
        </authorList>
    </citation>
    <scope>NUCLEOTIDE SEQUENCE [LARGE SCALE GENOMIC DNA]</scope>
    <source>
        <strain evidence="1 2">LL02</strain>
    </source>
</reference>
<dbReference type="EMBL" id="JACU01000004">
    <property type="protein sequence ID" value="KMS56393.1"/>
    <property type="molecule type" value="Genomic_DNA"/>
</dbReference>
<gene>
    <name evidence="1" type="ORF">V474_15765</name>
</gene>
<accession>A0A0J7XYN9</accession>
<evidence type="ECO:0000313" key="2">
    <source>
        <dbReference type="Proteomes" id="UP000052268"/>
    </source>
</evidence>
<dbReference type="OrthoDB" id="8883291at2"/>
<protein>
    <submittedName>
        <fullName evidence="1">Uncharacterized protein</fullName>
    </submittedName>
</protein>
<evidence type="ECO:0000313" key="1">
    <source>
        <dbReference type="EMBL" id="KMS56393.1"/>
    </source>
</evidence>
<comment type="caution">
    <text evidence="1">The sequence shown here is derived from an EMBL/GenBank/DDBJ whole genome shotgun (WGS) entry which is preliminary data.</text>
</comment>
<proteinExistence type="predicted"/>
<organism evidence="1 2">
    <name type="scientific">Novosphingobium barchaimii LL02</name>
    <dbReference type="NCBI Taxonomy" id="1114963"/>
    <lineage>
        <taxon>Bacteria</taxon>
        <taxon>Pseudomonadati</taxon>
        <taxon>Pseudomonadota</taxon>
        <taxon>Alphaproteobacteria</taxon>
        <taxon>Sphingomonadales</taxon>
        <taxon>Sphingomonadaceae</taxon>
        <taxon>Novosphingobium</taxon>
    </lineage>
</organism>
<keyword evidence="2" id="KW-1185">Reference proteome</keyword>
<dbReference type="GO" id="GO:0016788">
    <property type="term" value="F:hydrolase activity, acting on ester bonds"/>
    <property type="evidence" value="ECO:0007669"/>
    <property type="project" value="UniProtKB-ARBA"/>
</dbReference>